<proteinExistence type="predicted"/>
<evidence type="ECO:0000313" key="1">
    <source>
        <dbReference type="EMBL" id="KAK4195012.1"/>
    </source>
</evidence>
<reference evidence="1" key="2">
    <citation type="submission" date="2023-05" db="EMBL/GenBank/DDBJ databases">
        <authorList>
            <consortium name="Lawrence Berkeley National Laboratory"/>
            <person name="Steindorff A."/>
            <person name="Hensen N."/>
            <person name="Bonometti L."/>
            <person name="Westerberg I."/>
            <person name="Brannstrom I.O."/>
            <person name="Guillou S."/>
            <person name="Cros-Aarteil S."/>
            <person name="Calhoun S."/>
            <person name="Haridas S."/>
            <person name="Kuo A."/>
            <person name="Mondo S."/>
            <person name="Pangilinan J."/>
            <person name="Riley R."/>
            <person name="Labutti K."/>
            <person name="Andreopoulos B."/>
            <person name="Lipzen A."/>
            <person name="Chen C."/>
            <person name="Yanf M."/>
            <person name="Daum C."/>
            <person name="Ng V."/>
            <person name="Clum A."/>
            <person name="Ohm R."/>
            <person name="Martin F."/>
            <person name="Silar P."/>
            <person name="Natvig D."/>
            <person name="Lalanne C."/>
            <person name="Gautier V."/>
            <person name="Ament-Velasquez S.L."/>
            <person name="Kruys A."/>
            <person name="Hutchinson M.I."/>
            <person name="Powell A.J."/>
            <person name="Barry K."/>
            <person name="Miller A.N."/>
            <person name="Grigoriev I.V."/>
            <person name="Debuchy R."/>
            <person name="Gladieux P."/>
            <person name="Thoren M.H."/>
            <person name="Johannesson H."/>
        </authorList>
    </citation>
    <scope>NUCLEOTIDE SEQUENCE</scope>
    <source>
        <strain evidence="1">CBS 315.58</strain>
    </source>
</reference>
<sequence>MFAAGCLTRPLFAVLGSALEEIGQGHELLGYMGSSVNVGGWDLVCGCRDGCVCVLVDGVCEKSVDLVALSLLGCLMVSLDEARAMF</sequence>
<dbReference type="AlphaFoldDB" id="A0AAN6XBZ2"/>
<accession>A0AAN6XBZ2</accession>
<dbReference type="Proteomes" id="UP001303160">
    <property type="component" value="Unassembled WGS sequence"/>
</dbReference>
<comment type="caution">
    <text evidence="1">The sequence shown here is derived from an EMBL/GenBank/DDBJ whole genome shotgun (WGS) entry which is preliminary data.</text>
</comment>
<name>A0AAN6XBZ2_9PEZI</name>
<protein>
    <submittedName>
        <fullName evidence="1">Uncharacterized protein</fullName>
    </submittedName>
</protein>
<dbReference type="EMBL" id="MU864029">
    <property type="protein sequence ID" value="KAK4195012.1"/>
    <property type="molecule type" value="Genomic_DNA"/>
</dbReference>
<organism evidence="1 2">
    <name type="scientific">Triangularia verruculosa</name>
    <dbReference type="NCBI Taxonomy" id="2587418"/>
    <lineage>
        <taxon>Eukaryota</taxon>
        <taxon>Fungi</taxon>
        <taxon>Dikarya</taxon>
        <taxon>Ascomycota</taxon>
        <taxon>Pezizomycotina</taxon>
        <taxon>Sordariomycetes</taxon>
        <taxon>Sordariomycetidae</taxon>
        <taxon>Sordariales</taxon>
        <taxon>Podosporaceae</taxon>
        <taxon>Triangularia</taxon>
    </lineage>
</organism>
<reference evidence="1" key="1">
    <citation type="journal article" date="2023" name="Mol. Phylogenet. Evol.">
        <title>Genome-scale phylogeny and comparative genomics of the fungal order Sordariales.</title>
        <authorList>
            <person name="Hensen N."/>
            <person name="Bonometti L."/>
            <person name="Westerberg I."/>
            <person name="Brannstrom I.O."/>
            <person name="Guillou S."/>
            <person name="Cros-Aarteil S."/>
            <person name="Calhoun S."/>
            <person name="Haridas S."/>
            <person name="Kuo A."/>
            <person name="Mondo S."/>
            <person name="Pangilinan J."/>
            <person name="Riley R."/>
            <person name="LaButti K."/>
            <person name="Andreopoulos B."/>
            <person name="Lipzen A."/>
            <person name="Chen C."/>
            <person name="Yan M."/>
            <person name="Daum C."/>
            <person name="Ng V."/>
            <person name="Clum A."/>
            <person name="Steindorff A."/>
            <person name="Ohm R.A."/>
            <person name="Martin F."/>
            <person name="Silar P."/>
            <person name="Natvig D.O."/>
            <person name="Lalanne C."/>
            <person name="Gautier V."/>
            <person name="Ament-Velasquez S.L."/>
            <person name="Kruys A."/>
            <person name="Hutchinson M.I."/>
            <person name="Powell A.J."/>
            <person name="Barry K."/>
            <person name="Miller A.N."/>
            <person name="Grigoriev I.V."/>
            <person name="Debuchy R."/>
            <person name="Gladieux P."/>
            <person name="Hiltunen Thoren M."/>
            <person name="Johannesson H."/>
        </authorList>
    </citation>
    <scope>NUCLEOTIDE SEQUENCE</scope>
    <source>
        <strain evidence="1">CBS 315.58</strain>
    </source>
</reference>
<evidence type="ECO:0000313" key="2">
    <source>
        <dbReference type="Proteomes" id="UP001303160"/>
    </source>
</evidence>
<keyword evidence="2" id="KW-1185">Reference proteome</keyword>
<gene>
    <name evidence="1" type="ORF">QBC40DRAFT_25684</name>
</gene>